<dbReference type="EMBL" id="SUKA01000001">
    <property type="protein sequence ID" value="TJY68219.1"/>
    <property type="molecule type" value="Genomic_DNA"/>
</dbReference>
<dbReference type="OrthoDB" id="702434at2"/>
<protein>
    <submittedName>
        <fullName evidence="1">Uncharacterized protein</fullName>
    </submittedName>
</protein>
<name>A0A4V5LYX3_9SPHI</name>
<dbReference type="RefSeq" id="WP_136819089.1">
    <property type="nucleotide sequence ID" value="NZ_BMJX01000001.1"/>
</dbReference>
<proteinExistence type="predicted"/>
<dbReference type="AlphaFoldDB" id="A0A4V5LYX3"/>
<reference evidence="1 2" key="1">
    <citation type="submission" date="2019-04" db="EMBL/GenBank/DDBJ databases">
        <title>Sphingobacterium olei sp. nov., isolated from oil-contaminated soil.</title>
        <authorList>
            <person name="Liu B."/>
        </authorList>
    </citation>
    <scope>NUCLEOTIDE SEQUENCE [LARGE SCALE GENOMIC DNA]</scope>
    <source>
        <strain evidence="1 2">Y3L14</strain>
    </source>
</reference>
<accession>A0A4V5LYX3</accession>
<organism evidence="1 2">
    <name type="scientific">Sphingobacterium alkalisoli</name>
    <dbReference type="NCBI Taxonomy" id="1874115"/>
    <lineage>
        <taxon>Bacteria</taxon>
        <taxon>Pseudomonadati</taxon>
        <taxon>Bacteroidota</taxon>
        <taxon>Sphingobacteriia</taxon>
        <taxon>Sphingobacteriales</taxon>
        <taxon>Sphingobacteriaceae</taxon>
        <taxon>Sphingobacterium</taxon>
    </lineage>
</organism>
<keyword evidence="2" id="KW-1185">Reference proteome</keyword>
<dbReference type="Proteomes" id="UP000309872">
    <property type="component" value="Unassembled WGS sequence"/>
</dbReference>
<gene>
    <name evidence="1" type="ORF">FAZ19_02900</name>
</gene>
<comment type="caution">
    <text evidence="1">The sequence shown here is derived from an EMBL/GenBank/DDBJ whole genome shotgun (WGS) entry which is preliminary data.</text>
</comment>
<evidence type="ECO:0000313" key="1">
    <source>
        <dbReference type="EMBL" id="TJY68219.1"/>
    </source>
</evidence>
<sequence>MEEFFKRYIAKKLHKKGEEYKLSENSKRSSNRFGESNTLTSKIYQAFKLVAGKLVKREMYNRLLKHLVEIKHLEAQLLKSETQYTVFTELRNFRLSSTRSWRSLLPWVPEIKLNLPQAHVDITLPDNKSWDLKSFPERLSRIGITFYVIGVSLDDLIAEQFFTETAFMVPHKPINFQRVKIMVKIPDECVLFVIGFVQYYLWDTSGSTDFSSNNKAHMAADIMQVFHVKNGELLCEKVSERVVSKQSVQKNGAKWE</sequence>
<evidence type="ECO:0000313" key="2">
    <source>
        <dbReference type="Proteomes" id="UP000309872"/>
    </source>
</evidence>